<dbReference type="KEGG" id="sace:GIY23_14265"/>
<gene>
    <name evidence="3" type="ORF">GIY23_14265</name>
</gene>
<keyword evidence="2" id="KW-0378">Hydrolase</keyword>
<dbReference type="Pfam" id="PF10503">
    <property type="entry name" value="Esterase_PHB"/>
    <property type="match status" value="1"/>
</dbReference>
<proteinExistence type="predicted"/>
<dbReference type="AlphaFoldDB" id="A0A5Q3QCS0"/>
<evidence type="ECO:0000256" key="2">
    <source>
        <dbReference type="ARBA" id="ARBA00022801"/>
    </source>
</evidence>
<dbReference type="Gene3D" id="3.40.50.1820">
    <property type="entry name" value="alpha/beta hydrolase"/>
    <property type="match status" value="1"/>
</dbReference>
<dbReference type="GO" id="GO:0016787">
    <property type="term" value="F:hydrolase activity"/>
    <property type="evidence" value="ECO:0007669"/>
    <property type="project" value="UniProtKB-KW"/>
</dbReference>
<dbReference type="InterPro" id="IPR010126">
    <property type="entry name" value="Esterase_phb"/>
</dbReference>
<evidence type="ECO:0000313" key="3">
    <source>
        <dbReference type="EMBL" id="QGK72282.1"/>
    </source>
</evidence>
<name>A0A5Q3QCS0_9PSEU</name>
<dbReference type="EMBL" id="CP045929">
    <property type="protein sequence ID" value="QGK72282.1"/>
    <property type="molecule type" value="Genomic_DNA"/>
</dbReference>
<dbReference type="Proteomes" id="UP000371041">
    <property type="component" value="Chromosome"/>
</dbReference>
<accession>A0A5Q3QCS0</accession>
<dbReference type="NCBIfam" id="TIGR01840">
    <property type="entry name" value="esterase_phb"/>
    <property type="match status" value="1"/>
</dbReference>
<keyword evidence="1" id="KW-0732">Signal</keyword>
<keyword evidence="4" id="KW-1185">Reference proteome</keyword>
<organism evidence="3 4">
    <name type="scientific">Allosaccharopolyspora coralli</name>
    <dbReference type="NCBI Taxonomy" id="2665642"/>
    <lineage>
        <taxon>Bacteria</taxon>
        <taxon>Bacillati</taxon>
        <taxon>Actinomycetota</taxon>
        <taxon>Actinomycetes</taxon>
        <taxon>Pseudonocardiales</taxon>
        <taxon>Pseudonocardiaceae</taxon>
        <taxon>Allosaccharopolyspora</taxon>
    </lineage>
</organism>
<dbReference type="SUPFAM" id="SSF53474">
    <property type="entry name" value="alpha/beta-Hydrolases"/>
    <property type="match status" value="2"/>
</dbReference>
<evidence type="ECO:0000313" key="4">
    <source>
        <dbReference type="Proteomes" id="UP000371041"/>
    </source>
</evidence>
<dbReference type="InterPro" id="IPR029058">
    <property type="entry name" value="AB_hydrolase_fold"/>
</dbReference>
<sequence length="280" mass="29809">MFRYTPDNLSEGRPVVIALHGCTQDAVGYGTNSGWIELADRWGFTVVLPQQESANNANGCFNWFEQADTDRDTGEAASVAQMRQRAIDDAAADPQRVYVSGLSAGGAMTATMLATYPEQYAGGGIVAGLPYRCASTLPDAFTCMNPGKDQTPQQWGDLVRAASAHEGARPTVSLWHGDADTTVAPANMRESVEQWTDVHGTDTTPDVEDTVAGYPHAEYHDGSGRAVVETVTIPGMNHGQPVDPGTGEQQCGQAADYMLDVDVCAAYQMGTTWGLAAQGR</sequence>
<reference evidence="4" key="1">
    <citation type="submission" date="2019-11" db="EMBL/GenBank/DDBJ databases">
        <title>The complete genome sequence of Saccharopolyspora sp. E2A.</title>
        <authorList>
            <person name="Zhang G."/>
        </authorList>
    </citation>
    <scope>NUCLEOTIDE SEQUENCE [LARGE SCALE GENOMIC DNA]</scope>
    <source>
        <strain evidence="4">E2A</strain>
    </source>
</reference>
<protein>
    <submittedName>
        <fullName evidence="3">PHB depolymerase family esterase</fullName>
    </submittedName>
</protein>
<dbReference type="InterPro" id="IPR050955">
    <property type="entry name" value="Plant_Biomass_Hydrol_Est"/>
</dbReference>
<dbReference type="GO" id="GO:0005576">
    <property type="term" value="C:extracellular region"/>
    <property type="evidence" value="ECO:0007669"/>
    <property type="project" value="InterPro"/>
</dbReference>
<dbReference type="PANTHER" id="PTHR43037">
    <property type="entry name" value="UNNAMED PRODUCT-RELATED"/>
    <property type="match status" value="1"/>
</dbReference>
<dbReference type="PANTHER" id="PTHR43037:SF1">
    <property type="entry name" value="BLL1128 PROTEIN"/>
    <property type="match status" value="1"/>
</dbReference>
<evidence type="ECO:0000256" key="1">
    <source>
        <dbReference type="ARBA" id="ARBA00022729"/>
    </source>
</evidence>